<dbReference type="EMBL" id="CP089278">
    <property type="protein sequence ID" value="USP80246.1"/>
    <property type="molecule type" value="Genomic_DNA"/>
</dbReference>
<accession>A0A9Q8ZBR8</accession>
<organism evidence="2 3">
    <name type="scientific">Curvularia clavata</name>
    <dbReference type="NCBI Taxonomy" id="95742"/>
    <lineage>
        <taxon>Eukaryota</taxon>
        <taxon>Fungi</taxon>
        <taxon>Dikarya</taxon>
        <taxon>Ascomycota</taxon>
        <taxon>Pezizomycotina</taxon>
        <taxon>Dothideomycetes</taxon>
        <taxon>Pleosporomycetidae</taxon>
        <taxon>Pleosporales</taxon>
        <taxon>Pleosporineae</taxon>
        <taxon>Pleosporaceae</taxon>
        <taxon>Curvularia</taxon>
    </lineage>
</organism>
<dbReference type="AlphaFoldDB" id="A0A9Q8ZBR8"/>
<gene>
    <name evidence="2" type="ORF">yc1106_07520</name>
</gene>
<evidence type="ECO:0008006" key="4">
    <source>
        <dbReference type="Google" id="ProtNLM"/>
    </source>
</evidence>
<feature type="compositionally biased region" description="Basic and acidic residues" evidence="1">
    <location>
        <begin position="24"/>
        <end position="45"/>
    </location>
</feature>
<feature type="compositionally biased region" description="Polar residues" evidence="1">
    <location>
        <begin position="53"/>
        <end position="64"/>
    </location>
</feature>
<dbReference type="CDD" id="cd09917">
    <property type="entry name" value="F-box_SF"/>
    <property type="match status" value="1"/>
</dbReference>
<name>A0A9Q8ZBR8_CURCL</name>
<keyword evidence="3" id="KW-1185">Reference proteome</keyword>
<evidence type="ECO:0000256" key="1">
    <source>
        <dbReference type="SAM" id="MobiDB-lite"/>
    </source>
</evidence>
<reference evidence="2" key="1">
    <citation type="submission" date="2021-12" db="EMBL/GenBank/DDBJ databases">
        <title>Curvularia clavata genome.</title>
        <authorList>
            <person name="Cao Y."/>
        </authorList>
    </citation>
    <scope>NUCLEOTIDE SEQUENCE</scope>
    <source>
        <strain evidence="2">Yc1106</strain>
    </source>
</reference>
<dbReference type="VEuPathDB" id="FungiDB:yc1106_07520"/>
<sequence length="1109" mass="123705">MQPRGPRPPAFASEEQNNNGNNDGEGRRSFFYELSLRPRDGASERRRPRSSPGPQTESGQNENPAQGFHGELGQDTGPAQAHWTANNVPFRHAFDPLVDPLDSVMAGASKRLHQTIETAKHKSIADTLHEKGAVVALAYHSESPNPQANDIWPHCRASAELTARYYFLDPNKLSPPDSQLCPPENRQGQGFPLERIKEPFNRTSCTSKGRPKWNLPVELVELIAAFLSRDDIKALRLTSRELNHNISQAMFQTVVVPFNTEIYGMLGNELKPDYKGKKRAMFEMPGYSWKNFSGDENYNGHGLDVFRGFGRHIVRYGMSFDVNEDTLAMPLTKQLTEKKTSFWGRYDWPYEGYCRFDAVAGLETAADETPRMKIAFSELTKVKELALSINNGLGWLNGPDKSIRSQILQKSSSVFGTNKAVLDRRAQAQQELWRHIQSCFQEASSDIRHATLYKIDAAHPLSELKDIDMLADVQPKIPYLDPRLVREATPHDMTDIPVPTSFDDPYVLERFVSAPSPSDNGILFVSVLPPPDAGQVVNPVIPASLTQAQQEWLLETEWAQRAFISSYMLSIIDNPATFQLVHSLNLSSLSDCYLKMLHRSDFWDALPNLHDVTLMVTPGWRTVRKDQAGFVTTSMVNPALSANAIFALLCDHVAKRPSVRSLTVGWTTGGEHAEGLYARNKLLFPAPVVDWRVPSDTGFYSPPLTDIDSGVWPTRPLELPHVERLRLKNCWITPSRLLNLVKDHDSHCLKELVLDSVSLTAMMRPGRAILHAAAQPANAPQNHFAQLSLNATLGVAQNLPGQQQVLQVYVHTLQTQLQQLQANANPVQQNYIATLQTQLQHRLQQIHNLYLQTNPQAQGQGSNQTAAPIPLQPPVQPQPDQIHVLSIVAAIDYVASLVTQLQNHNVFGQQPVHHPMPMNNQALVAPESVLRAIPREGSWADIIDRISPGTNLSDFGSVYSKADKERTTSLQEIDFISCGYARLNHILQYDQSAIDGYGALTTPRHAWFTQRLAALSPAMMSTKWGYLAEIVQDVNPVELATLDTGWNLRTGWEDREKAHAVEFDGLLPGGTGRFTGTIRQSDRMVDKESQSSDDSHSSMCRENAQPSAS</sequence>
<evidence type="ECO:0000313" key="2">
    <source>
        <dbReference type="EMBL" id="USP80246.1"/>
    </source>
</evidence>
<evidence type="ECO:0000313" key="3">
    <source>
        <dbReference type="Proteomes" id="UP001056012"/>
    </source>
</evidence>
<protein>
    <recommendedName>
        <fullName evidence="4">F-box domain-containing protein</fullName>
    </recommendedName>
</protein>
<feature type="region of interest" description="Disordered" evidence="1">
    <location>
        <begin position="1"/>
        <end position="82"/>
    </location>
</feature>
<feature type="compositionally biased region" description="Basic and acidic residues" evidence="1">
    <location>
        <begin position="1080"/>
        <end position="1096"/>
    </location>
</feature>
<dbReference type="Proteomes" id="UP001056012">
    <property type="component" value="Chromosome 5"/>
</dbReference>
<proteinExistence type="predicted"/>
<dbReference type="OrthoDB" id="4194555at2759"/>
<feature type="region of interest" description="Disordered" evidence="1">
    <location>
        <begin position="1077"/>
        <end position="1109"/>
    </location>
</feature>